<feature type="domain" description="ABC transporter" evidence="7">
    <location>
        <begin position="261"/>
        <end position="675"/>
    </location>
</feature>
<keyword evidence="2 6" id="KW-0812">Transmembrane</keyword>
<sequence>MQNPSFSQLLFYADPTWIDVALFVVGSITAAAAGVPFLLIGILFGQLIDDMNGATCSEDIGDADAYLAAANKKVLKLVYISIGSFTLIYYQERPENVGIFIAAISLFITAYVIGFIKHAPLVQKWTGSLSDGTAKASSIASEALSHIAVDQAFGAGPRLESNFSSHVMVAQKEGIKKAVAAASQARLLYFIAYSANALAYCQGSKAIAASVFGTGNGTSVGDIYTVVFLIVDACIKLGVIAPLLPLFGSEATAFLKLRADIDLQSSIDSVTDEGEKLPTTITGEVELRERISHVALTAIVGLSGSGKSTIAGLATRVYNPTAGAVLIEGHDVRTLNVRNVRSYIILVQHEPSFLDRSVLENIALGLANSPREEQQGLKGALHGPKLGQLAENLMSGADLNPAAQTSSGKELTQTWSHATGAYVNLVRLTKHVTVEEDEAPSRTSTAIESSTASTNIDKHGVDPTDLANAIETGAGEKEPEKRKREHEWHQSENRNPSTLLSVITKDAAAIGRGGVSVAFKGVSFSYTARPEVHILDKLSFTIQPGYASTIEVDGADISSFSTTSFRNDVAVVPQDSALFDGSVRFNVGLSARPGQEATNAEITSTSALDAESERALQDGLERAVRGITVITIAHRIHTVRKVDVIFVVEAGGVAAKGRHEELMEKSESYRLNAMQQMFGH</sequence>
<dbReference type="InterPro" id="IPR036640">
    <property type="entry name" value="ABC1_TM_sf"/>
</dbReference>
<keyword evidence="3 6" id="KW-1133">Transmembrane helix</keyword>
<dbReference type="PANTHER" id="PTHR43394">
    <property type="entry name" value="ATP-DEPENDENT PERMEASE MDL1, MITOCHONDRIAL"/>
    <property type="match status" value="1"/>
</dbReference>
<dbReference type="Proteomes" id="UP000310108">
    <property type="component" value="Unassembled WGS sequence"/>
</dbReference>
<comment type="caution">
    <text evidence="9">The sequence shown here is derived from an EMBL/GenBank/DDBJ whole genome shotgun (WGS) entry which is preliminary data.</text>
</comment>
<feature type="compositionally biased region" description="Low complexity" evidence="5">
    <location>
        <begin position="441"/>
        <end position="454"/>
    </location>
</feature>
<evidence type="ECO:0000256" key="3">
    <source>
        <dbReference type="ARBA" id="ARBA00022989"/>
    </source>
</evidence>
<organism evidence="9 10">
    <name type="scientific">Colletotrichum tanaceti</name>
    <dbReference type="NCBI Taxonomy" id="1306861"/>
    <lineage>
        <taxon>Eukaryota</taxon>
        <taxon>Fungi</taxon>
        <taxon>Dikarya</taxon>
        <taxon>Ascomycota</taxon>
        <taxon>Pezizomycotina</taxon>
        <taxon>Sordariomycetes</taxon>
        <taxon>Hypocreomycetidae</taxon>
        <taxon>Glomerellales</taxon>
        <taxon>Glomerellaceae</taxon>
        <taxon>Colletotrichum</taxon>
        <taxon>Colletotrichum destructivum species complex</taxon>
    </lineage>
</organism>
<dbReference type="InterPro" id="IPR011527">
    <property type="entry name" value="ABC1_TM_dom"/>
</dbReference>
<dbReference type="Gene3D" id="3.40.50.300">
    <property type="entry name" value="P-loop containing nucleotide triphosphate hydrolases"/>
    <property type="match status" value="3"/>
</dbReference>
<dbReference type="PROSITE" id="PS50929">
    <property type="entry name" value="ABC_TM1F"/>
    <property type="match status" value="1"/>
</dbReference>
<dbReference type="PROSITE" id="PS50893">
    <property type="entry name" value="ABC_TRANSPORTER_2"/>
    <property type="match status" value="1"/>
</dbReference>
<dbReference type="STRING" id="1306861.A0A4U6XPH2"/>
<dbReference type="GO" id="GO:0015421">
    <property type="term" value="F:ABC-type oligopeptide transporter activity"/>
    <property type="evidence" value="ECO:0007669"/>
    <property type="project" value="TreeGrafter"/>
</dbReference>
<dbReference type="SUPFAM" id="SSF52540">
    <property type="entry name" value="P-loop containing nucleoside triphosphate hydrolases"/>
    <property type="match status" value="2"/>
</dbReference>
<dbReference type="InterPro" id="IPR027417">
    <property type="entry name" value="P-loop_NTPase"/>
</dbReference>
<dbReference type="InterPro" id="IPR039421">
    <property type="entry name" value="Type_1_exporter"/>
</dbReference>
<feature type="transmembrane region" description="Helical" evidence="6">
    <location>
        <begin position="97"/>
        <end position="116"/>
    </location>
</feature>
<dbReference type="GO" id="GO:0005743">
    <property type="term" value="C:mitochondrial inner membrane"/>
    <property type="evidence" value="ECO:0007669"/>
    <property type="project" value="TreeGrafter"/>
</dbReference>
<keyword evidence="4 6" id="KW-0472">Membrane</keyword>
<evidence type="ECO:0000256" key="4">
    <source>
        <dbReference type="ARBA" id="ARBA00023136"/>
    </source>
</evidence>
<dbReference type="GO" id="GO:0090374">
    <property type="term" value="P:oligopeptide export from mitochondrion"/>
    <property type="evidence" value="ECO:0007669"/>
    <property type="project" value="TreeGrafter"/>
</dbReference>
<accession>A0A4U6XPH2</accession>
<dbReference type="InterPro" id="IPR003439">
    <property type="entry name" value="ABC_transporter-like_ATP-bd"/>
</dbReference>
<feature type="transmembrane region" description="Helical" evidence="6">
    <location>
        <begin position="20"/>
        <end position="44"/>
    </location>
</feature>
<dbReference type="Gene3D" id="1.20.1560.10">
    <property type="entry name" value="ABC transporter type 1, transmembrane domain"/>
    <property type="match status" value="2"/>
</dbReference>
<feature type="compositionally biased region" description="Basic and acidic residues" evidence="5">
    <location>
        <begin position="474"/>
        <end position="492"/>
    </location>
</feature>
<dbReference type="AlphaFoldDB" id="A0A4U6XPH2"/>
<dbReference type="PANTHER" id="PTHR43394:SF1">
    <property type="entry name" value="ATP-BINDING CASSETTE SUB-FAMILY B MEMBER 10, MITOCHONDRIAL"/>
    <property type="match status" value="1"/>
</dbReference>
<dbReference type="GO" id="GO:0016887">
    <property type="term" value="F:ATP hydrolysis activity"/>
    <property type="evidence" value="ECO:0007669"/>
    <property type="project" value="InterPro"/>
</dbReference>
<evidence type="ECO:0000313" key="10">
    <source>
        <dbReference type="Proteomes" id="UP000310108"/>
    </source>
</evidence>
<feature type="region of interest" description="Disordered" evidence="5">
    <location>
        <begin position="436"/>
        <end position="495"/>
    </location>
</feature>
<dbReference type="SUPFAM" id="SSF90123">
    <property type="entry name" value="ABC transporter transmembrane region"/>
    <property type="match status" value="1"/>
</dbReference>
<dbReference type="GO" id="GO:0005524">
    <property type="term" value="F:ATP binding"/>
    <property type="evidence" value="ECO:0007669"/>
    <property type="project" value="InterPro"/>
</dbReference>
<evidence type="ECO:0000256" key="6">
    <source>
        <dbReference type="SAM" id="Phobius"/>
    </source>
</evidence>
<protein>
    <submittedName>
        <fullName evidence="9">Leptomycin B resistance protein pmd1</fullName>
    </submittedName>
</protein>
<evidence type="ECO:0000256" key="2">
    <source>
        <dbReference type="ARBA" id="ARBA00022692"/>
    </source>
</evidence>
<proteinExistence type="predicted"/>
<name>A0A4U6XPH2_9PEZI</name>
<gene>
    <name evidence="9" type="primary">pmd1</name>
    <name evidence="9" type="ORF">CTA1_6692</name>
</gene>
<evidence type="ECO:0000259" key="8">
    <source>
        <dbReference type="PROSITE" id="PS50929"/>
    </source>
</evidence>
<dbReference type="Pfam" id="PF00005">
    <property type="entry name" value="ABC_tran"/>
    <property type="match status" value="1"/>
</dbReference>
<evidence type="ECO:0000259" key="7">
    <source>
        <dbReference type="PROSITE" id="PS50893"/>
    </source>
</evidence>
<evidence type="ECO:0000256" key="5">
    <source>
        <dbReference type="SAM" id="MobiDB-lite"/>
    </source>
</evidence>
<reference evidence="9 10" key="1">
    <citation type="journal article" date="2019" name="PLoS ONE">
        <title>Comparative genome analysis indicates high evolutionary potential of pathogenicity genes in Colletotrichum tanaceti.</title>
        <authorList>
            <person name="Lelwala R.V."/>
            <person name="Korhonen P.K."/>
            <person name="Young N.D."/>
            <person name="Scott J.B."/>
            <person name="Ades P.A."/>
            <person name="Gasser R.B."/>
            <person name="Taylor P.W.J."/>
        </authorList>
    </citation>
    <scope>NUCLEOTIDE SEQUENCE [LARGE SCALE GENOMIC DNA]</scope>
    <source>
        <strain evidence="9">BRIP57314</strain>
    </source>
</reference>
<evidence type="ECO:0000256" key="1">
    <source>
        <dbReference type="ARBA" id="ARBA00004141"/>
    </source>
</evidence>
<evidence type="ECO:0000313" key="9">
    <source>
        <dbReference type="EMBL" id="TKW57652.1"/>
    </source>
</evidence>
<dbReference type="EMBL" id="PJEX01000038">
    <property type="protein sequence ID" value="TKW57652.1"/>
    <property type="molecule type" value="Genomic_DNA"/>
</dbReference>
<feature type="domain" description="ABC transmembrane type-1" evidence="8">
    <location>
        <begin position="119"/>
        <end position="249"/>
    </location>
</feature>
<comment type="subcellular location">
    <subcellularLocation>
        <location evidence="1">Membrane</location>
        <topology evidence="1">Multi-pass membrane protein</topology>
    </subcellularLocation>
</comment>
<keyword evidence="10" id="KW-1185">Reference proteome</keyword>